<reference evidence="2" key="1">
    <citation type="submission" date="2021-06" db="EMBL/GenBank/DDBJ databases">
        <authorList>
            <person name="Hodson N. C."/>
            <person name="Mongue J. A."/>
            <person name="Jaron S. K."/>
        </authorList>
    </citation>
    <scope>NUCLEOTIDE SEQUENCE</scope>
</reference>
<feature type="non-terminal residue" evidence="2">
    <location>
        <position position="147"/>
    </location>
</feature>
<dbReference type="Pfam" id="PF00754">
    <property type="entry name" value="F5_F8_type_C"/>
    <property type="match status" value="1"/>
</dbReference>
<organism evidence="2 3">
    <name type="scientific">Allacma fusca</name>
    <dbReference type="NCBI Taxonomy" id="39272"/>
    <lineage>
        <taxon>Eukaryota</taxon>
        <taxon>Metazoa</taxon>
        <taxon>Ecdysozoa</taxon>
        <taxon>Arthropoda</taxon>
        <taxon>Hexapoda</taxon>
        <taxon>Collembola</taxon>
        <taxon>Symphypleona</taxon>
        <taxon>Sminthuridae</taxon>
        <taxon>Allacma</taxon>
    </lineage>
</organism>
<feature type="domain" description="F5/8 type C" evidence="1">
    <location>
        <begin position="66"/>
        <end position="141"/>
    </location>
</feature>
<dbReference type="InterPro" id="IPR052407">
    <property type="entry name" value="BTB_POZ_domain_cont_9"/>
</dbReference>
<dbReference type="GO" id="GO:0050804">
    <property type="term" value="P:modulation of chemical synaptic transmission"/>
    <property type="evidence" value="ECO:0007669"/>
    <property type="project" value="TreeGrafter"/>
</dbReference>
<evidence type="ECO:0000313" key="2">
    <source>
        <dbReference type="EMBL" id="CAG7823881.1"/>
    </source>
</evidence>
<evidence type="ECO:0000259" key="1">
    <source>
        <dbReference type="Pfam" id="PF00754"/>
    </source>
</evidence>
<protein>
    <recommendedName>
        <fullName evidence="1">F5/8 type C domain-containing protein</fullName>
    </recommendedName>
</protein>
<name>A0A8J2L004_9HEXA</name>
<dbReference type="AlphaFoldDB" id="A0A8J2L004"/>
<sequence>QAKDSELHYRGYLVPEENVAQLKHGAVVLKGEMRQAILDGDCQNYDVERGFTRHIIDEAGDGVGGIVIKLRQQCILNYIRMLLWDRDLRSYSYFVEVSMDQEDWVRVVDHTKYHCRSWQNIYFPKRVVRYIKIVGTHNTVNRMFHVV</sequence>
<proteinExistence type="predicted"/>
<dbReference type="GO" id="GO:0048512">
    <property type="term" value="P:circadian behavior"/>
    <property type="evidence" value="ECO:0007669"/>
    <property type="project" value="TreeGrafter"/>
</dbReference>
<keyword evidence="3" id="KW-1185">Reference proteome</keyword>
<dbReference type="EMBL" id="CAJVCH010530906">
    <property type="protein sequence ID" value="CAG7823881.1"/>
    <property type="molecule type" value="Genomic_DNA"/>
</dbReference>
<comment type="caution">
    <text evidence="2">The sequence shown here is derived from an EMBL/GenBank/DDBJ whole genome shotgun (WGS) entry which is preliminary data.</text>
</comment>
<feature type="non-terminal residue" evidence="2">
    <location>
        <position position="1"/>
    </location>
</feature>
<accession>A0A8J2L004</accession>
<dbReference type="GO" id="GO:0005737">
    <property type="term" value="C:cytoplasm"/>
    <property type="evidence" value="ECO:0007669"/>
    <property type="project" value="TreeGrafter"/>
</dbReference>
<dbReference type="GO" id="GO:0008344">
    <property type="term" value="P:adult locomotory behavior"/>
    <property type="evidence" value="ECO:0007669"/>
    <property type="project" value="TreeGrafter"/>
</dbReference>
<dbReference type="PANTHER" id="PTHR46306">
    <property type="entry name" value="BTB/POZ DOMAIN-CONTAINING PROTEIN 9"/>
    <property type="match status" value="1"/>
</dbReference>
<evidence type="ECO:0000313" key="3">
    <source>
        <dbReference type="Proteomes" id="UP000708208"/>
    </source>
</evidence>
<dbReference type="OrthoDB" id="9997739at2759"/>
<dbReference type="PANTHER" id="PTHR46306:SF1">
    <property type="entry name" value="BTB_POZ DOMAIN-CONTAINING PROTEIN 9"/>
    <property type="match status" value="1"/>
</dbReference>
<gene>
    <name evidence="2" type="ORF">AFUS01_LOCUS34071</name>
</gene>
<dbReference type="Proteomes" id="UP000708208">
    <property type="component" value="Unassembled WGS sequence"/>
</dbReference>
<dbReference type="InterPro" id="IPR000421">
    <property type="entry name" value="FA58C"/>
</dbReference>